<dbReference type="AlphaFoldDB" id="A0A1R2APP5"/>
<evidence type="ECO:0000256" key="3">
    <source>
        <dbReference type="ARBA" id="ARBA00022989"/>
    </source>
</evidence>
<keyword evidence="7" id="KW-1185">Reference proteome</keyword>
<keyword evidence="3 5" id="KW-1133">Transmembrane helix</keyword>
<dbReference type="GO" id="GO:0016020">
    <property type="term" value="C:membrane"/>
    <property type="evidence" value="ECO:0007669"/>
    <property type="project" value="UniProtKB-SubCell"/>
</dbReference>
<comment type="caution">
    <text evidence="6">The sequence shown here is derived from an EMBL/GenBank/DDBJ whole genome shotgun (WGS) entry which is preliminary data.</text>
</comment>
<sequence length="162" mass="18820">MEYLKSKTKHISDSIKSAGQDFYKSTSITRPWLADFLNPSKFSKPYKREACRRISENLKYYLKNYIITELLIICLSIISQPLYFVIFSALAFFWYYFSSIEGLKLAGREVSQGLRSLLLGTFTMLLALYMAWELIISSLFFIFVFAMIHATYHELPPSTTSI</sequence>
<keyword evidence="4 5" id="KW-0472">Membrane</keyword>
<evidence type="ECO:0000256" key="5">
    <source>
        <dbReference type="RuleBase" id="RU363107"/>
    </source>
</evidence>
<protein>
    <recommendedName>
        <fullName evidence="5">PRA1 family protein</fullName>
    </recommendedName>
</protein>
<evidence type="ECO:0000256" key="1">
    <source>
        <dbReference type="ARBA" id="ARBA00004141"/>
    </source>
</evidence>
<reference evidence="6 7" key="1">
    <citation type="submission" date="2016-11" db="EMBL/GenBank/DDBJ databases">
        <title>The macronuclear genome of Stentor coeruleus: a giant cell with tiny introns.</title>
        <authorList>
            <person name="Slabodnick M."/>
            <person name="Ruby J.G."/>
            <person name="Reiff S.B."/>
            <person name="Swart E.C."/>
            <person name="Gosai S."/>
            <person name="Prabakaran S."/>
            <person name="Witkowska E."/>
            <person name="Larue G.E."/>
            <person name="Fisher S."/>
            <person name="Freeman R.M."/>
            <person name="Gunawardena J."/>
            <person name="Chu W."/>
            <person name="Stover N.A."/>
            <person name="Gregory B.D."/>
            <person name="Nowacki M."/>
            <person name="Derisi J."/>
            <person name="Roy S.W."/>
            <person name="Marshall W.F."/>
            <person name="Sood P."/>
        </authorList>
    </citation>
    <scope>NUCLEOTIDE SEQUENCE [LARGE SCALE GENOMIC DNA]</scope>
    <source>
        <strain evidence="6">WM001</strain>
    </source>
</reference>
<gene>
    <name evidence="6" type="ORF">SteCoe_36742</name>
</gene>
<dbReference type="InterPro" id="IPR004895">
    <property type="entry name" value="Prenylated_rab_accept_PRA1"/>
</dbReference>
<organism evidence="6 7">
    <name type="scientific">Stentor coeruleus</name>
    <dbReference type="NCBI Taxonomy" id="5963"/>
    <lineage>
        <taxon>Eukaryota</taxon>
        <taxon>Sar</taxon>
        <taxon>Alveolata</taxon>
        <taxon>Ciliophora</taxon>
        <taxon>Postciliodesmatophora</taxon>
        <taxon>Heterotrichea</taxon>
        <taxon>Heterotrichida</taxon>
        <taxon>Stentoridae</taxon>
        <taxon>Stentor</taxon>
    </lineage>
</organism>
<comment type="similarity">
    <text evidence="5">Belongs to the PRA1 family.</text>
</comment>
<dbReference type="Proteomes" id="UP000187209">
    <property type="component" value="Unassembled WGS sequence"/>
</dbReference>
<evidence type="ECO:0000313" key="7">
    <source>
        <dbReference type="Proteomes" id="UP000187209"/>
    </source>
</evidence>
<dbReference type="Pfam" id="PF03208">
    <property type="entry name" value="PRA1"/>
    <property type="match status" value="1"/>
</dbReference>
<proteinExistence type="inferred from homology"/>
<dbReference type="PANTHER" id="PTHR19317:SF0">
    <property type="entry name" value="PRENYLATED RAB ACCEPTOR PROTEIN 1"/>
    <property type="match status" value="1"/>
</dbReference>
<keyword evidence="2 5" id="KW-0812">Transmembrane</keyword>
<feature type="transmembrane region" description="Helical" evidence="5">
    <location>
        <begin position="70"/>
        <end position="97"/>
    </location>
</feature>
<feature type="transmembrane region" description="Helical" evidence="5">
    <location>
        <begin position="117"/>
        <end position="148"/>
    </location>
</feature>
<dbReference type="PANTHER" id="PTHR19317">
    <property type="entry name" value="PRENYLATED RAB ACCEPTOR 1-RELATED"/>
    <property type="match status" value="1"/>
</dbReference>
<comment type="subcellular location">
    <subcellularLocation>
        <location evidence="1 5">Membrane</location>
        <topology evidence="1 5">Multi-pass membrane protein</topology>
    </subcellularLocation>
</comment>
<evidence type="ECO:0000256" key="4">
    <source>
        <dbReference type="ARBA" id="ARBA00023136"/>
    </source>
</evidence>
<dbReference type="EMBL" id="MPUH01001724">
    <property type="protein sequence ID" value="OMJ66415.1"/>
    <property type="molecule type" value="Genomic_DNA"/>
</dbReference>
<evidence type="ECO:0000256" key="2">
    <source>
        <dbReference type="ARBA" id="ARBA00022692"/>
    </source>
</evidence>
<dbReference type="GO" id="GO:0005794">
    <property type="term" value="C:Golgi apparatus"/>
    <property type="evidence" value="ECO:0007669"/>
    <property type="project" value="TreeGrafter"/>
</dbReference>
<evidence type="ECO:0000313" key="6">
    <source>
        <dbReference type="EMBL" id="OMJ66415.1"/>
    </source>
</evidence>
<accession>A0A1R2APP5</accession>
<name>A0A1R2APP5_9CILI</name>